<accession>A0AA88YP63</accession>
<dbReference type="PANTHER" id="PTHR22923">
    <property type="entry name" value="CEREBELLIN-RELATED"/>
    <property type="match status" value="1"/>
</dbReference>
<evidence type="ECO:0000256" key="2">
    <source>
        <dbReference type="ARBA" id="ARBA00022525"/>
    </source>
</evidence>
<proteinExistence type="predicted"/>
<comment type="subcellular location">
    <subcellularLocation>
        <location evidence="1">Secreted</location>
    </subcellularLocation>
</comment>
<evidence type="ECO:0000313" key="6">
    <source>
        <dbReference type="Proteomes" id="UP001186944"/>
    </source>
</evidence>
<sequence length="122" mass="13500">AFTVSTSSALSNYNTKKIVYDKVITNKGGAYNNNTGIFTCPSPGTYVFTWSTMSKYASEYCIAYIYHNGNQLLASHSYEDNGGYWEVASNTILLTLTVGDHVWIQTSVGKYCYGYPYTAFSG</sequence>
<dbReference type="PANTHER" id="PTHR22923:SF116">
    <property type="entry name" value="C1Q DOMAIN-CONTAINING PROTEIN"/>
    <property type="match status" value="1"/>
</dbReference>
<name>A0AA88YP63_PINIB</name>
<keyword evidence="6" id="KW-1185">Reference proteome</keyword>
<dbReference type="SMART" id="SM00110">
    <property type="entry name" value="C1Q"/>
    <property type="match status" value="1"/>
</dbReference>
<feature type="non-terminal residue" evidence="5">
    <location>
        <position position="1"/>
    </location>
</feature>
<organism evidence="5 6">
    <name type="scientific">Pinctada imbricata</name>
    <name type="common">Atlantic pearl-oyster</name>
    <name type="synonym">Pinctada martensii</name>
    <dbReference type="NCBI Taxonomy" id="66713"/>
    <lineage>
        <taxon>Eukaryota</taxon>
        <taxon>Metazoa</taxon>
        <taxon>Spiralia</taxon>
        <taxon>Lophotrochozoa</taxon>
        <taxon>Mollusca</taxon>
        <taxon>Bivalvia</taxon>
        <taxon>Autobranchia</taxon>
        <taxon>Pteriomorphia</taxon>
        <taxon>Pterioida</taxon>
        <taxon>Pterioidea</taxon>
        <taxon>Pteriidae</taxon>
        <taxon>Pinctada</taxon>
    </lineage>
</organism>
<dbReference type="Proteomes" id="UP001186944">
    <property type="component" value="Unassembled WGS sequence"/>
</dbReference>
<evidence type="ECO:0000256" key="1">
    <source>
        <dbReference type="ARBA" id="ARBA00004613"/>
    </source>
</evidence>
<dbReference type="GO" id="GO:0005576">
    <property type="term" value="C:extracellular region"/>
    <property type="evidence" value="ECO:0007669"/>
    <property type="project" value="UniProtKB-SubCell"/>
</dbReference>
<dbReference type="InterPro" id="IPR008983">
    <property type="entry name" value="Tumour_necrosis_fac-like_dom"/>
</dbReference>
<dbReference type="SUPFAM" id="SSF49842">
    <property type="entry name" value="TNF-like"/>
    <property type="match status" value="1"/>
</dbReference>
<dbReference type="PROSITE" id="PS50871">
    <property type="entry name" value="C1Q"/>
    <property type="match status" value="1"/>
</dbReference>
<dbReference type="PRINTS" id="PR00007">
    <property type="entry name" value="COMPLEMNTC1Q"/>
</dbReference>
<dbReference type="InterPro" id="IPR050822">
    <property type="entry name" value="Cerebellin_Synaptic_Org"/>
</dbReference>
<evidence type="ECO:0000256" key="3">
    <source>
        <dbReference type="ARBA" id="ARBA00022729"/>
    </source>
</evidence>
<keyword evidence="2" id="KW-0964">Secreted</keyword>
<keyword evidence="3" id="KW-0732">Signal</keyword>
<evidence type="ECO:0000259" key="4">
    <source>
        <dbReference type="PROSITE" id="PS50871"/>
    </source>
</evidence>
<dbReference type="EMBL" id="VSWD01000004">
    <property type="protein sequence ID" value="KAK3104659.1"/>
    <property type="molecule type" value="Genomic_DNA"/>
</dbReference>
<dbReference type="InterPro" id="IPR001073">
    <property type="entry name" value="C1q_dom"/>
</dbReference>
<dbReference type="Pfam" id="PF00386">
    <property type="entry name" value="C1q"/>
    <property type="match status" value="1"/>
</dbReference>
<reference evidence="5" key="1">
    <citation type="submission" date="2019-08" db="EMBL/GenBank/DDBJ databases">
        <title>The improved chromosome-level genome for the pearl oyster Pinctada fucata martensii using PacBio sequencing and Hi-C.</title>
        <authorList>
            <person name="Zheng Z."/>
        </authorList>
    </citation>
    <scope>NUCLEOTIDE SEQUENCE</scope>
    <source>
        <strain evidence="5">ZZ-2019</strain>
        <tissue evidence="5">Adductor muscle</tissue>
    </source>
</reference>
<evidence type="ECO:0000313" key="5">
    <source>
        <dbReference type="EMBL" id="KAK3104659.1"/>
    </source>
</evidence>
<comment type="caution">
    <text evidence="5">The sequence shown here is derived from an EMBL/GenBank/DDBJ whole genome shotgun (WGS) entry which is preliminary data.</text>
</comment>
<protein>
    <recommendedName>
        <fullName evidence="4">C1q domain-containing protein</fullName>
    </recommendedName>
</protein>
<dbReference type="AlphaFoldDB" id="A0AA88YP63"/>
<dbReference type="Gene3D" id="2.60.120.40">
    <property type="match status" value="1"/>
</dbReference>
<gene>
    <name evidence="5" type="ORF">FSP39_007294</name>
</gene>
<feature type="domain" description="C1q" evidence="4">
    <location>
        <begin position="1"/>
        <end position="122"/>
    </location>
</feature>